<sequence>MSVASLFWGLLFGSIGLGFFIYGKKQQKPVPLACGLALMAFPYFVSTTYALLGIGATLMAVPYFVRFWAGRFARKHRCAAWRMIAAGPAQNPGMLRAWRQLDHCIDPG</sequence>
<comment type="caution">
    <text evidence="2">The sequence shown here is derived from an EMBL/GenBank/DDBJ whole genome shotgun (WGS) entry which is preliminary data.</text>
</comment>
<name>A0ABW0T022_9GAMM</name>
<gene>
    <name evidence="2" type="ORF">ACFPPB_16245</name>
</gene>
<keyword evidence="1" id="KW-1133">Transmembrane helix</keyword>
<keyword evidence="3" id="KW-1185">Reference proteome</keyword>
<feature type="transmembrane region" description="Helical" evidence="1">
    <location>
        <begin position="6"/>
        <end position="22"/>
    </location>
</feature>
<keyword evidence="1" id="KW-0472">Membrane</keyword>
<organism evidence="2 3">
    <name type="scientific">Rhodanobacter terrae</name>
    <dbReference type="NCBI Taxonomy" id="418647"/>
    <lineage>
        <taxon>Bacteria</taxon>
        <taxon>Pseudomonadati</taxon>
        <taxon>Pseudomonadota</taxon>
        <taxon>Gammaproteobacteria</taxon>
        <taxon>Lysobacterales</taxon>
        <taxon>Rhodanobacteraceae</taxon>
        <taxon>Rhodanobacter</taxon>
    </lineage>
</organism>
<protein>
    <recommendedName>
        <fullName evidence="4">Amino acid transport protein</fullName>
    </recommendedName>
</protein>
<evidence type="ECO:0000313" key="3">
    <source>
        <dbReference type="Proteomes" id="UP001596111"/>
    </source>
</evidence>
<keyword evidence="1" id="KW-0812">Transmembrane</keyword>
<dbReference type="RefSeq" id="WP_377328976.1">
    <property type="nucleotide sequence ID" value="NZ_JBHSNG010000022.1"/>
</dbReference>
<accession>A0ABW0T022</accession>
<reference evidence="3" key="1">
    <citation type="journal article" date="2019" name="Int. J. Syst. Evol. Microbiol.">
        <title>The Global Catalogue of Microorganisms (GCM) 10K type strain sequencing project: providing services to taxonomists for standard genome sequencing and annotation.</title>
        <authorList>
            <consortium name="The Broad Institute Genomics Platform"/>
            <consortium name="The Broad Institute Genome Sequencing Center for Infectious Disease"/>
            <person name="Wu L."/>
            <person name="Ma J."/>
        </authorList>
    </citation>
    <scope>NUCLEOTIDE SEQUENCE [LARGE SCALE GENOMIC DNA]</scope>
    <source>
        <strain evidence="3">CGMCC 1.13587</strain>
    </source>
</reference>
<evidence type="ECO:0000313" key="2">
    <source>
        <dbReference type="EMBL" id="MFC5582671.1"/>
    </source>
</evidence>
<dbReference type="Proteomes" id="UP001596111">
    <property type="component" value="Unassembled WGS sequence"/>
</dbReference>
<dbReference type="EMBL" id="JBHSNG010000022">
    <property type="protein sequence ID" value="MFC5582671.1"/>
    <property type="molecule type" value="Genomic_DNA"/>
</dbReference>
<evidence type="ECO:0000256" key="1">
    <source>
        <dbReference type="SAM" id="Phobius"/>
    </source>
</evidence>
<evidence type="ECO:0008006" key="4">
    <source>
        <dbReference type="Google" id="ProtNLM"/>
    </source>
</evidence>
<feature type="transmembrane region" description="Helical" evidence="1">
    <location>
        <begin position="51"/>
        <end position="69"/>
    </location>
</feature>
<proteinExistence type="predicted"/>